<name>A0A0M8ZWV0_9HYME</name>
<organism evidence="1 2">
    <name type="scientific">Melipona quadrifasciata</name>
    <dbReference type="NCBI Taxonomy" id="166423"/>
    <lineage>
        <taxon>Eukaryota</taxon>
        <taxon>Metazoa</taxon>
        <taxon>Ecdysozoa</taxon>
        <taxon>Arthropoda</taxon>
        <taxon>Hexapoda</taxon>
        <taxon>Insecta</taxon>
        <taxon>Pterygota</taxon>
        <taxon>Neoptera</taxon>
        <taxon>Endopterygota</taxon>
        <taxon>Hymenoptera</taxon>
        <taxon>Apocrita</taxon>
        <taxon>Aculeata</taxon>
        <taxon>Apoidea</taxon>
        <taxon>Anthophila</taxon>
        <taxon>Apidae</taxon>
        <taxon>Melipona</taxon>
    </lineage>
</organism>
<dbReference type="AlphaFoldDB" id="A0A0M8ZWV0"/>
<sequence>MPLKNTFLSRNHEIRERVEERLSFETFETKIKFKIDKILNTESKTFTVLRVYSWFPAVSCDLNSAVTTKP</sequence>
<dbReference type="Proteomes" id="UP000053105">
    <property type="component" value="Unassembled WGS sequence"/>
</dbReference>
<proteinExistence type="predicted"/>
<keyword evidence="2" id="KW-1185">Reference proteome</keyword>
<accession>A0A0M8ZWV0</accession>
<evidence type="ECO:0000313" key="2">
    <source>
        <dbReference type="Proteomes" id="UP000053105"/>
    </source>
</evidence>
<dbReference type="EMBL" id="KQ435844">
    <property type="protein sequence ID" value="KOX71233.1"/>
    <property type="molecule type" value="Genomic_DNA"/>
</dbReference>
<protein>
    <submittedName>
        <fullName evidence="1">Uncharacterized protein</fullName>
    </submittedName>
</protein>
<gene>
    <name evidence="1" type="ORF">WN51_03467</name>
</gene>
<reference evidence="1 2" key="1">
    <citation type="submission" date="2015-07" db="EMBL/GenBank/DDBJ databases">
        <title>The genome of Melipona quadrifasciata.</title>
        <authorList>
            <person name="Pan H."/>
            <person name="Kapheim K."/>
        </authorList>
    </citation>
    <scope>NUCLEOTIDE SEQUENCE [LARGE SCALE GENOMIC DNA]</scope>
    <source>
        <strain evidence="1">0111107301</strain>
        <tissue evidence="1">Whole body</tissue>
    </source>
</reference>
<evidence type="ECO:0000313" key="1">
    <source>
        <dbReference type="EMBL" id="KOX71233.1"/>
    </source>
</evidence>